<dbReference type="AlphaFoldDB" id="A0A4R2I0W7"/>
<dbReference type="RefSeq" id="WP_131999634.1">
    <property type="nucleotide sequence ID" value="NZ_JACGXM010000009.1"/>
</dbReference>
<dbReference type="EMBL" id="SLWQ01000009">
    <property type="protein sequence ID" value="TCO37663.1"/>
    <property type="molecule type" value="Genomic_DNA"/>
</dbReference>
<dbReference type="Proteomes" id="UP000294862">
    <property type="component" value="Unassembled WGS sequence"/>
</dbReference>
<keyword evidence="3" id="KW-1185">Reference proteome</keyword>
<evidence type="ECO:0000256" key="1">
    <source>
        <dbReference type="SAM" id="MobiDB-lite"/>
    </source>
</evidence>
<dbReference type="InterPro" id="IPR018691">
    <property type="entry name" value="DUF2188"/>
</dbReference>
<proteinExistence type="predicted"/>
<evidence type="ECO:0000313" key="3">
    <source>
        <dbReference type="Proteomes" id="UP000294862"/>
    </source>
</evidence>
<sequence>MRTDDPLALRYAMHVVHRGDGRWHVEEAGQHSIGAFATKDEAQTAAHMRATRMHEDGRDVQVVLHGEDGSIEAEHRYEPERLRRSA</sequence>
<accession>A0A4R2I0W7</accession>
<comment type="caution">
    <text evidence="2">The sequence shown here is derived from an EMBL/GenBank/DDBJ whole genome shotgun (WGS) entry which is preliminary data.</text>
</comment>
<gene>
    <name evidence="2" type="ORF">EV148_10915</name>
</gene>
<protein>
    <submittedName>
        <fullName evidence="2">Uncharacterized protein DUF2188</fullName>
    </submittedName>
</protein>
<dbReference type="Pfam" id="PF09954">
    <property type="entry name" value="DUF2188"/>
    <property type="match status" value="1"/>
</dbReference>
<reference evidence="2 3" key="1">
    <citation type="journal article" date="2015" name="Stand. Genomic Sci.">
        <title>Genomic Encyclopedia of Bacterial and Archaeal Type Strains, Phase III: the genomes of soil and plant-associated and newly described type strains.</title>
        <authorList>
            <person name="Whitman W.B."/>
            <person name="Woyke T."/>
            <person name="Klenk H.P."/>
            <person name="Zhou Y."/>
            <person name="Lilburn T.G."/>
            <person name="Beck B.J."/>
            <person name="De Vos P."/>
            <person name="Vandamme P."/>
            <person name="Eisen J.A."/>
            <person name="Garrity G."/>
            <person name="Hugenholtz P."/>
            <person name="Kyrpides N.C."/>
        </authorList>
    </citation>
    <scope>NUCLEOTIDE SEQUENCE [LARGE SCALE GENOMIC DNA]</scope>
    <source>
        <strain evidence="2 3">A3</strain>
    </source>
</reference>
<evidence type="ECO:0000313" key="2">
    <source>
        <dbReference type="EMBL" id="TCO37663.1"/>
    </source>
</evidence>
<organism evidence="2 3">
    <name type="scientific">Dokdonella fugitiva</name>
    <dbReference type="NCBI Taxonomy" id="328517"/>
    <lineage>
        <taxon>Bacteria</taxon>
        <taxon>Pseudomonadati</taxon>
        <taxon>Pseudomonadota</taxon>
        <taxon>Gammaproteobacteria</taxon>
        <taxon>Lysobacterales</taxon>
        <taxon>Rhodanobacteraceae</taxon>
        <taxon>Dokdonella</taxon>
    </lineage>
</organism>
<name>A0A4R2I0W7_9GAMM</name>
<feature type="region of interest" description="Disordered" evidence="1">
    <location>
        <begin position="65"/>
        <end position="86"/>
    </location>
</feature>